<dbReference type="OrthoDB" id="9792989at2"/>
<evidence type="ECO:0000313" key="2">
    <source>
        <dbReference type="Proteomes" id="UP000188246"/>
    </source>
</evidence>
<keyword evidence="1" id="KW-0489">Methyltransferase</keyword>
<dbReference type="STRING" id="633807.BW732_06735"/>
<proteinExistence type="predicted"/>
<sequence length="192" mass="21332">MLQTALHYSHELLKEIVQPGDVVVDGTMGNGFDTVFLAELVGKTGLVYAFDVQEQALTTTTERLKAEKLLERTQLLLQGHETLSQVIPEIQPIKSALFNLGYLPHSDKSIITTEATTIPALTALISRLVTRGRIILVIYSGHEGGEAEKQAVLNFATELPQEDFSVLYYEFINQKHSPPSLVCIERKKSPKK</sequence>
<keyword evidence="1" id="KW-0808">Transferase</keyword>
<dbReference type="GO" id="GO:0032259">
    <property type="term" value="P:methylation"/>
    <property type="evidence" value="ECO:0007669"/>
    <property type="project" value="UniProtKB-KW"/>
</dbReference>
<name>A0A1Q2D6J5_9ENTE</name>
<dbReference type="KEGG" id="vpi:BW732_06735"/>
<protein>
    <submittedName>
        <fullName evidence="1">SAM-dependent methyltransferase</fullName>
    </submittedName>
</protein>
<dbReference type="GO" id="GO:0008168">
    <property type="term" value="F:methyltransferase activity"/>
    <property type="evidence" value="ECO:0007669"/>
    <property type="project" value="UniProtKB-KW"/>
</dbReference>
<dbReference type="EMBL" id="CP019609">
    <property type="protein sequence ID" value="AQP53944.1"/>
    <property type="molecule type" value="Genomic_DNA"/>
</dbReference>
<dbReference type="Proteomes" id="UP000188246">
    <property type="component" value="Chromosome"/>
</dbReference>
<keyword evidence="2" id="KW-1185">Reference proteome</keyword>
<dbReference type="InterPro" id="IPR029063">
    <property type="entry name" value="SAM-dependent_MTases_sf"/>
</dbReference>
<accession>A0A1Q2D6J5</accession>
<reference evidence="1 2" key="1">
    <citation type="journal article" date="2010" name="Int. J. Syst. Evol. Microbiol.">
        <title>Vagococcus penaei sp. nov., isolated from spoilage microbiota of cooked shrimp (Penaeus vannamei).</title>
        <authorList>
            <person name="Jaffres E."/>
            <person name="Prevost H."/>
            <person name="Rossero A."/>
            <person name="Joffraud J.J."/>
            <person name="Dousset X."/>
        </authorList>
    </citation>
    <scope>NUCLEOTIDE SEQUENCE [LARGE SCALE GENOMIC DNA]</scope>
    <source>
        <strain evidence="1 2">CD276</strain>
    </source>
</reference>
<dbReference type="RefSeq" id="WP_077276021.1">
    <property type="nucleotide sequence ID" value="NZ_CP019609.1"/>
</dbReference>
<gene>
    <name evidence="1" type="ORF">BW732_06735</name>
</gene>
<dbReference type="AlphaFoldDB" id="A0A1Q2D6J5"/>
<evidence type="ECO:0000313" key="1">
    <source>
        <dbReference type="EMBL" id="AQP53944.1"/>
    </source>
</evidence>
<dbReference type="InterPro" id="IPR010719">
    <property type="entry name" value="MnmM_MeTrfase"/>
</dbReference>
<dbReference type="Gene3D" id="3.40.50.150">
    <property type="entry name" value="Vaccinia Virus protein VP39"/>
    <property type="match status" value="1"/>
</dbReference>
<dbReference type="PANTHER" id="PTHR35276">
    <property type="entry name" value="S-ADENOSYL-L-METHIONINE-DEPENDENT METHYLTRANSFERASES SUPERFAMILY PROTEIN"/>
    <property type="match status" value="1"/>
</dbReference>
<dbReference type="PANTHER" id="PTHR35276:SF1">
    <property type="entry name" value="TRNA (MNM(5)S(2)U34)-METHYLTRANSFERASE, CHLOROPLASTIC"/>
    <property type="match status" value="1"/>
</dbReference>
<dbReference type="Pfam" id="PF06962">
    <property type="entry name" value="rRNA_methylase"/>
    <property type="match status" value="1"/>
</dbReference>
<dbReference type="SUPFAM" id="SSF53335">
    <property type="entry name" value="S-adenosyl-L-methionine-dependent methyltransferases"/>
    <property type="match status" value="1"/>
</dbReference>
<organism evidence="1 2">
    <name type="scientific">Vagococcus penaei</name>
    <dbReference type="NCBI Taxonomy" id="633807"/>
    <lineage>
        <taxon>Bacteria</taxon>
        <taxon>Bacillati</taxon>
        <taxon>Bacillota</taxon>
        <taxon>Bacilli</taxon>
        <taxon>Lactobacillales</taxon>
        <taxon>Enterococcaceae</taxon>
        <taxon>Vagococcus</taxon>
    </lineage>
</organism>